<dbReference type="RefSeq" id="WP_179643076.1">
    <property type="nucleotide sequence ID" value="NZ_BAAAYY010000041.1"/>
</dbReference>
<evidence type="ECO:0000313" key="3">
    <source>
        <dbReference type="Proteomes" id="UP000589036"/>
    </source>
</evidence>
<evidence type="ECO:0000313" key="2">
    <source>
        <dbReference type="EMBL" id="NYE47068.1"/>
    </source>
</evidence>
<reference evidence="2 3" key="1">
    <citation type="submission" date="2020-07" db="EMBL/GenBank/DDBJ databases">
        <title>Sequencing the genomes of 1000 actinobacteria strains.</title>
        <authorList>
            <person name="Klenk H.-P."/>
        </authorList>
    </citation>
    <scope>NUCLEOTIDE SEQUENCE [LARGE SCALE GENOMIC DNA]</scope>
    <source>
        <strain evidence="2 3">CXB654</strain>
    </source>
</reference>
<dbReference type="AlphaFoldDB" id="A0A852TT14"/>
<dbReference type="Proteomes" id="UP000589036">
    <property type="component" value="Unassembled WGS sequence"/>
</dbReference>
<comment type="caution">
    <text evidence="2">The sequence shown here is derived from an EMBL/GenBank/DDBJ whole genome shotgun (WGS) entry which is preliminary data.</text>
</comment>
<dbReference type="EMBL" id="JACCCC010000001">
    <property type="protein sequence ID" value="NYE47068.1"/>
    <property type="molecule type" value="Genomic_DNA"/>
</dbReference>
<keyword evidence="3" id="KW-1185">Reference proteome</keyword>
<accession>A0A852TT14</accession>
<proteinExistence type="predicted"/>
<organism evidence="2 3">
    <name type="scientific">Spinactinospora alkalitolerans</name>
    <dbReference type="NCBI Taxonomy" id="687207"/>
    <lineage>
        <taxon>Bacteria</taxon>
        <taxon>Bacillati</taxon>
        <taxon>Actinomycetota</taxon>
        <taxon>Actinomycetes</taxon>
        <taxon>Streptosporangiales</taxon>
        <taxon>Nocardiopsidaceae</taxon>
        <taxon>Spinactinospora</taxon>
    </lineage>
</organism>
<gene>
    <name evidence="2" type="ORF">HDA32_002188</name>
</gene>
<protein>
    <submittedName>
        <fullName evidence="2">Uncharacterized protein</fullName>
    </submittedName>
</protein>
<name>A0A852TT14_9ACTN</name>
<sequence>MSSQQPLFGTDPAAEHLAALLRRQREELRGRTATIGASAVVHAVEETTWIGMRVAVPACRATADPMRLRPSDRPVTCQRCRRRTAPRRSGGVPAGQLALDTGSP</sequence>
<feature type="region of interest" description="Disordered" evidence="1">
    <location>
        <begin position="80"/>
        <end position="104"/>
    </location>
</feature>
<evidence type="ECO:0000256" key="1">
    <source>
        <dbReference type="SAM" id="MobiDB-lite"/>
    </source>
</evidence>